<gene>
    <name evidence="2" type="ORF">GCM10011482_08370</name>
</gene>
<name>A0A917JDG0_9ENTE</name>
<dbReference type="GO" id="GO:0003677">
    <property type="term" value="F:DNA binding"/>
    <property type="evidence" value="ECO:0007669"/>
    <property type="project" value="InterPro"/>
</dbReference>
<dbReference type="InterPro" id="IPR007492">
    <property type="entry name" value="LytTR_DNA-bd_dom"/>
</dbReference>
<dbReference type="Proteomes" id="UP000622610">
    <property type="component" value="Unassembled WGS sequence"/>
</dbReference>
<sequence>MKITYQWDPLQPLNEVNIIANEKNQAEVEKISKHLNTVTNLSVINPTNDRKLLLPLTEIECFESFGHLCKVFTKEQDVYLIQKRLKEIPKMNLHHFQQINNATILNIAMIQSFHSGEHARLEVHTTTNQSYIVSRHYAKQIKEKLQ</sequence>
<evidence type="ECO:0000313" key="2">
    <source>
        <dbReference type="EMBL" id="GGI65183.1"/>
    </source>
</evidence>
<evidence type="ECO:0000259" key="1">
    <source>
        <dbReference type="PROSITE" id="PS50930"/>
    </source>
</evidence>
<organism evidence="2 3">
    <name type="scientific">Enterococcus alcedinis</name>
    <dbReference type="NCBI Taxonomy" id="1274384"/>
    <lineage>
        <taxon>Bacteria</taxon>
        <taxon>Bacillati</taxon>
        <taxon>Bacillota</taxon>
        <taxon>Bacilli</taxon>
        <taxon>Lactobacillales</taxon>
        <taxon>Enterococcaceae</taxon>
        <taxon>Enterococcus</taxon>
    </lineage>
</organism>
<keyword evidence="3" id="KW-1185">Reference proteome</keyword>
<feature type="domain" description="HTH LytTR-type" evidence="1">
    <location>
        <begin position="53"/>
        <end position="146"/>
    </location>
</feature>
<dbReference type="SMART" id="SM00850">
    <property type="entry name" value="LytTR"/>
    <property type="match status" value="1"/>
</dbReference>
<accession>A0A917JDG0</accession>
<protein>
    <recommendedName>
        <fullName evidence="1">HTH LytTR-type domain-containing protein</fullName>
    </recommendedName>
</protein>
<reference evidence="2" key="1">
    <citation type="journal article" date="2014" name="Int. J. Syst. Evol. Microbiol.">
        <title>Complete genome sequence of Corynebacterium casei LMG S-19264T (=DSM 44701T), isolated from a smear-ripened cheese.</title>
        <authorList>
            <consortium name="US DOE Joint Genome Institute (JGI-PGF)"/>
            <person name="Walter F."/>
            <person name="Albersmeier A."/>
            <person name="Kalinowski J."/>
            <person name="Ruckert C."/>
        </authorList>
    </citation>
    <scope>NUCLEOTIDE SEQUENCE</scope>
    <source>
        <strain evidence="2">CCM 8433</strain>
    </source>
</reference>
<dbReference type="Pfam" id="PF04397">
    <property type="entry name" value="LytTR"/>
    <property type="match status" value="1"/>
</dbReference>
<proteinExistence type="predicted"/>
<dbReference type="RefSeq" id="WP_188367020.1">
    <property type="nucleotide sequence ID" value="NZ_BMDT01000002.1"/>
</dbReference>
<evidence type="ECO:0000313" key="3">
    <source>
        <dbReference type="Proteomes" id="UP000622610"/>
    </source>
</evidence>
<comment type="caution">
    <text evidence="2">The sequence shown here is derived from an EMBL/GenBank/DDBJ whole genome shotgun (WGS) entry which is preliminary data.</text>
</comment>
<reference evidence="2" key="2">
    <citation type="submission" date="2020-09" db="EMBL/GenBank/DDBJ databases">
        <authorList>
            <person name="Sun Q."/>
            <person name="Sedlacek I."/>
        </authorList>
    </citation>
    <scope>NUCLEOTIDE SEQUENCE</scope>
    <source>
        <strain evidence="2">CCM 8433</strain>
    </source>
</reference>
<dbReference type="EMBL" id="BMDT01000002">
    <property type="protein sequence ID" value="GGI65183.1"/>
    <property type="molecule type" value="Genomic_DNA"/>
</dbReference>
<dbReference type="Gene3D" id="2.40.50.1020">
    <property type="entry name" value="LytTr DNA-binding domain"/>
    <property type="match status" value="1"/>
</dbReference>
<dbReference type="AlphaFoldDB" id="A0A917JDG0"/>
<dbReference type="PROSITE" id="PS50930">
    <property type="entry name" value="HTH_LYTTR"/>
    <property type="match status" value="1"/>
</dbReference>